<dbReference type="EMBL" id="CADEPM010000001">
    <property type="protein sequence ID" value="CAB3398712.1"/>
    <property type="molecule type" value="Genomic_DNA"/>
</dbReference>
<evidence type="ECO:0000313" key="3">
    <source>
        <dbReference type="Proteomes" id="UP000494206"/>
    </source>
</evidence>
<protein>
    <recommendedName>
        <fullName evidence="4">DUF38 domain-containing protein</fullName>
    </recommendedName>
</protein>
<name>A0A8S1ED59_9PELO</name>
<reference evidence="2 3" key="1">
    <citation type="submission" date="2020-04" db="EMBL/GenBank/DDBJ databases">
        <authorList>
            <person name="Laetsch R D."/>
            <person name="Stevens L."/>
            <person name="Kumar S."/>
            <person name="Blaxter L. M."/>
        </authorList>
    </citation>
    <scope>NUCLEOTIDE SEQUENCE [LARGE SCALE GENOMIC DNA]</scope>
</reference>
<dbReference type="AlphaFoldDB" id="A0A8S1ED59"/>
<sequence>MLKKLCALLILLKWSSIYSDNRLEPVIANITGRDYCTFPVVETGVYAMSTSDRFPVECGSIANFQLFMVGWNESEVNRILSKIEYLYNVDLFIENTDAEVISFPMLKELINVRLIIAYNPYLETIDIPERVLMNADQLGQQLEESSPWRPRFYPLLEIHVNPALNDSNLAMLKKYCKLKCPSARREIMEVKYSDYYQQKFNTPMCYFDTQRFERTTFFRPEMKLLPCINLLYVKIYVTSSWTKREAELYTVALRAFRGVTLVVMQSNLEIFDLGLVTYAQEFNLYLLDNPFLKEVRFSDELLKSPLLRGATSWFGFALRYHTLPISAIHSFNNPQLSWFTYTTMKTLCYSDCEIEPYKDPIANKTNIIDPCVEYPLYKEIPTKKLNESAIEN</sequence>
<keyword evidence="1" id="KW-0732">Signal</keyword>
<dbReference type="Proteomes" id="UP000494206">
    <property type="component" value="Unassembled WGS sequence"/>
</dbReference>
<gene>
    <name evidence="2" type="ORF">CBOVIS_LOCUS1955</name>
</gene>
<evidence type="ECO:0008006" key="4">
    <source>
        <dbReference type="Google" id="ProtNLM"/>
    </source>
</evidence>
<comment type="caution">
    <text evidence="2">The sequence shown here is derived from an EMBL/GenBank/DDBJ whole genome shotgun (WGS) entry which is preliminary data.</text>
</comment>
<evidence type="ECO:0000256" key="1">
    <source>
        <dbReference type="SAM" id="SignalP"/>
    </source>
</evidence>
<accession>A0A8S1ED59</accession>
<feature type="signal peptide" evidence="1">
    <location>
        <begin position="1"/>
        <end position="19"/>
    </location>
</feature>
<feature type="chain" id="PRO_5035899741" description="DUF38 domain-containing protein" evidence="1">
    <location>
        <begin position="20"/>
        <end position="392"/>
    </location>
</feature>
<evidence type="ECO:0000313" key="2">
    <source>
        <dbReference type="EMBL" id="CAB3398712.1"/>
    </source>
</evidence>
<organism evidence="2 3">
    <name type="scientific">Caenorhabditis bovis</name>
    <dbReference type="NCBI Taxonomy" id="2654633"/>
    <lineage>
        <taxon>Eukaryota</taxon>
        <taxon>Metazoa</taxon>
        <taxon>Ecdysozoa</taxon>
        <taxon>Nematoda</taxon>
        <taxon>Chromadorea</taxon>
        <taxon>Rhabditida</taxon>
        <taxon>Rhabditina</taxon>
        <taxon>Rhabditomorpha</taxon>
        <taxon>Rhabditoidea</taxon>
        <taxon>Rhabditidae</taxon>
        <taxon>Peloderinae</taxon>
        <taxon>Caenorhabditis</taxon>
    </lineage>
</organism>
<keyword evidence="3" id="KW-1185">Reference proteome</keyword>
<proteinExistence type="predicted"/>